<dbReference type="Gene3D" id="3.40.50.1820">
    <property type="entry name" value="alpha/beta hydrolase"/>
    <property type="match status" value="1"/>
</dbReference>
<evidence type="ECO:0000313" key="5">
    <source>
        <dbReference type="EMBL" id="RKS87418.1"/>
    </source>
</evidence>
<dbReference type="InterPro" id="IPR002018">
    <property type="entry name" value="CarbesteraseB"/>
</dbReference>
<evidence type="ECO:0000256" key="1">
    <source>
        <dbReference type="ARBA" id="ARBA00005964"/>
    </source>
</evidence>
<proteinExistence type="inferred from homology"/>
<feature type="domain" description="Carboxylesterase type B" evidence="4">
    <location>
        <begin position="28"/>
        <end position="512"/>
    </location>
</feature>
<dbReference type="OrthoDB" id="9775851at2"/>
<protein>
    <recommendedName>
        <fullName evidence="3">Carboxylic ester hydrolase</fullName>
        <ecNumber evidence="3">3.1.1.-</ecNumber>
    </recommendedName>
</protein>
<evidence type="ECO:0000256" key="3">
    <source>
        <dbReference type="RuleBase" id="RU361235"/>
    </source>
</evidence>
<feature type="chain" id="PRO_5019613225" description="Carboxylic ester hydrolase" evidence="3">
    <location>
        <begin position="24"/>
        <end position="525"/>
    </location>
</feature>
<keyword evidence="2 3" id="KW-0378">Hydrolase</keyword>
<dbReference type="PROSITE" id="PS00941">
    <property type="entry name" value="CARBOXYLESTERASE_B_2"/>
    <property type="match status" value="1"/>
</dbReference>
<feature type="signal peptide" evidence="3">
    <location>
        <begin position="1"/>
        <end position="23"/>
    </location>
</feature>
<dbReference type="PROSITE" id="PS00122">
    <property type="entry name" value="CARBOXYLESTERASE_B_1"/>
    <property type="match status" value="1"/>
</dbReference>
<dbReference type="PANTHER" id="PTHR11559">
    <property type="entry name" value="CARBOXYLESTERASE"/>
    <property type="match status" value="1"/>
</dbReference>
<dbReference type="Pfam" id="PF00135">
    <property type="entry name" value="COesterase"/>
    <property type="match status" value="1"/>
</dbReference>
<dbReference type="AlphaFoldDB" id="A0A495RKV9"/>
<dbReference type="Proteomes" id="UP000278542">
    <property type="component" value="Unassembled WGS sequence"/>
</dbReference>
<accession>A0A495RKV9</accession>
<dbReference type="InterPro" id="IPR029058">
    <property type="entry name" value="AB_hydrolase_fold"/>
</dbReference>
<dbReference type="RefSeq" id="WP_121144316.1">
    <property type="nucleotide sequence ID" value="NZ_RBWY01000001.1"/>
</dbReference>
<sequence length="525" mass="58725">MKFIPKVICCSFLSLLLANQLYASIGDTVKIEHGTIQGVVSDDGSLSIFKGIPFAAPPINELRWKIPQVPTSWDAIKSTKQFSAGCMQTVVKGDKLPWSNEFLHQGPISEDCLYLNVWSPANDSQKDKLPVIIWIHGGGFIEGSANVPLYDGYNIAKKGIVFVTFNYRLGVFGFFQHPELTNEAGSSGNYGLYDQLAAIKWVNKNIANFGGDPNNITIMGQSAGANSIVLLIASPLSAGLFQKAIIESGPGTTISDYGVRPLDMVAQPLVEAEKIIVEWSNNNQYHSLKALRSAPALELLKKFNQRPPFKGAVIEGVLLPDSIAMIYAQGLQNEIPVISGMNNDERGSEKDYGKMTKDQLTSYAQRYYPFNTQQFLSIYQANNDKHAGELHKQIMRDERIFSLQWLANTRMSKGIAKNYVYYFEKAIPWQTHPQYGVFHSSEFVYVLQNQDKLFRHWDEQDKKISSTIGDYWINFAKTGDPNGDGFALWPSFDQSNNQVMVFGNTIEMKEILPNSKALVISEKIK</sequence>
<reference evidence="5 6" key="1">
    <citation type="submission" date="2018-10" db="EMBL/GenBank/DDBJ databases">
        <title>Genomic Encyclopedia of Type Strains, Phase IV (KMG-IV): sequencing the most valuable type-strain genomes for metagenomic binning, comparative biology and taxonomic classification.</title>
        <authorList>
            <person name="Goeker M."/>
        </authorList>
    </citation>
    <scope>NUCLEOTIDE SEQUENCE [LARGE SCALE GENOMIC DNA]</scope>
    <source>
        <strain evidence="5 6">DSM 22228</strain>
    </source>
</reference>
<comment type="caution">
    <text evidence="5">The sequence shown here is derived from an EMBL/GenBank/DDBJ whole genome shotgun (WGS) entry which is preliminary data.</text>
</comment>
<evidence type="ECO:0000256" key="2">
    <source>
        <dbReference type="ARBA" id="ARBA00022801"/>
    </source>
</evidence>
<gene>
    <name evidence="5" type="ORF">DES39_0646</name>
</gene>
<dbReference type="GO" id="GO:0016787">
    <property type="term" value="F:hydrolase activity"/>
    <property type="evidence" value="ECO:0007669"/>
    <property type="project" value="UniProtKB-KW"/>
</dbReference>
<keyword evidence="6" id="KW-1185">Reference proteome</keyword>
<comment type="similarity">
    <text evidence="1 3">Belongs to the type-B carboxylesterase/lipase family.</text>
</comment>
<dbReference type="SUPFAM" id="SSF53474">
    <property type="entry name" value="alpha/beta-Hydrolases"/>
    <property type="match status" value="1"/>
</dbReference>
<dbReference type="EMBL" id="RBWY01000001">
    <property type="protein sequence ID" value="RKS87418.1"/>
    <property type="molecule type" value="Genomic_DNA"/>
</dbReference>
<evidence type="ECO:0000313" key="6">
    <source>
        <dbReference type="Proteomes" id="UP000278542"/>
    </source>
</evidence>
<dbReference type="InterPro" id="IPR019819">
    <property type="entry name" value="Carboxylesterase_B_CS"/>
</dbReference>
<evidence type="ECO:0000259" key="4">
    <source>
        <dbReference type="Pfam" id="PF00135"/>
    </source>
</evidence>
<dbReference type="InterPro" id="IPR050309">
    <property type="entry name" value="Type-B_Carboxylest/Lipase"/>
</dbReference>
<dbReference type="InterPro" id="IPR019826">
    <property type="entry name" value="Carboxylesterase_B_AS"/>
</dbReference>
<organism evidence="5 6">
    <name type="scientific">Orbus hercynius</name>
    <dbReference type="NCBI Taxonomy" id="593135"/>
    <lineage>
        <taxon>Bacteria</taxon>
        <taxon>Pseudomonadati</taxon>
        <taxon>Pseudomonadota</taxon>
        <taxon>Gammaproteobacteria</taxon>
        <taxon>Orbales</taxon>
        <taxon>Orbaceae</taxon>
        <taxon>Orbus</taxon>
    </lineage>
</organism>
<name>A0A495RKV9_9GAMM</name>
<keyword evidence="3" id="KW-0732">Signal</keyword>
<dbReference type="EC" id="3.1.1.-" evidence="3"/>